<evidence type="ECO:0000256" key="1">
    <source>
        <dbReference type="SAM" id="Phobius"/>
    </source>
</evidence>
<dbReference type="EMBL" id="LNQE01001460">
    <property type="protein sequence ID" value="KUG17180.1"/>
    <property type="molecule type" value="Genomic_DNA"/>
</dbReference>
<feature type="transmembrane region" description="Helical" evidence="1">
    <location>
        <begin position="30"/>
        <end position="47"/>
    </location>
</feature>
<evidence type="ECO:0000313" key="2">
    <source>
        <dbReference type="EMBL" id="KUG17180.1"/>
    </source>
</evidence>
<keyword evidence="1" id="KW-1133">Transmembrane helix</keyword>
<keyword evidence="1" id="KW-0812">Transmembrane</keyword>
<comment type="caution">
    <text evidence="2">The sequence shown here is derived from an EMBL/GenBank/DDBJ whole genome shotgun (WGS) entry which is preliminary data.</text>
</comment>
<accession>A0A0W8F8K0</accession>
<organism evidence="2">
    <name type="scientific">hydrocarbon metagenome</name>
    <dbReference type="NCBI Taxonomy" id="938273"/>
    <lineage>
        <taxon>unclassified sequences</taxon>
        <taxon>metagenomes</taxon>
        <taxon>ecological metagenomes</taxon>
    </lineage>
</organism>
<dbReference type="AlphaFoldDB" id="A0A0W8F8K0"/>
<keyword evidence="1" id="KW-0472">Membrane</keyword>
<reference evidence="2" key="1">
    <citation type="journal article" date="2015" name="Proc. Natl. Acad. Sci. U.S.A.">
        <title>Networks of energetic and metabolic interactions define dynamics in microbial communities.</title>
        <authorList>
            <person name="Embree M."/>
            <person name="Liu J.K."/>
            <person name="Al-Bassam M.M."/>
            <person name="Zengler K."/>
        </authorList>
    </citation>
    <scope>NUCLEOTIDE SEQUENCE</scope>
</reference>
<proteinExistence type="predicted"/>
<sequence>MANDNTIKNLIILALAVIIVIAIWRAIWYLAGVAVFILLVYFVYQLLKGKL</sequence>
<protein>
    <submittedName>
        <fullName evidence="2">Uncharacterized protein</fullName>
    </submittedName>
</protein>
<name>A0A0W8F8K0_9ZZZZ</name>
<feature type="transmembrane region" description="Helical" evidence="1">
    <location>
        <begin position="7"/>
        <end position="24"/>
    </location>
</feature>
<gene>
    <name evidence="2" type="ORF">ASZ90_013183</name>
</gene>